<evidence type="ECO:0000313" key="4">
    <source>
        <dbReference type="Proteomes" id="UP000269375"/>
    </source>
</evidence>
<keyword evidence="1" id="KW-0812">Transmembrane</keyword>
<feature type="transmembrane region" description="Helical" evidence="1">
    <location>
        <begin position="301"/>
        <end position="319"/>
    </location>
</feature>
<keyword evidence="5" id="KW-1185">Reference proteome</keyword>
<evidence type="ECO:0000313" key="3">
    <source>
        <dbReference type="EMBL" id="TDX90797.1"/>
    </source>
</evidence>
<reference evidence="2 4" key="1">
    <citation type="submission" date="2018-11" db="EMBL/GenBank/DDBJ databases">
        <title>Proposal to divide the Flavobacteriaceae and reorganize its genera based on Amino Acid Identity values calculated from whole genome sequences.</title>
        <authorList>
            <person name="Nicholson A.C."/>
            <person name="Gulvik C.A."/>
            <person name="Whitney A.M."/>
            <person name="Humrighouse B.W."/>
            <person name="Bell M."/>
            <person name="Holmes B."/>
            <person name="Steigerwalt A."/>
            <person name="Villarma A."/>
            <person name="Sheth M."/>
            <person name="Batra D."/>
            <person name="Pryor J."/>
            <person name="Bernardet J.-F."/>
            <person name="Hugo C."/>
            <person name="Kampfer P."/>
            <person name="Newman J."/>
            <person name="Mcquiston J.R."/>
        </authorList>
    </citation>
    <scope>NUCLEOTIDE SEQUENCE [LARGE SCALE GENOMIC DNA]</scope>
    <source>
        <strain evidence="2 4">DSM 15235</strain>
    </source>
</reference>
<dbReference type="Proteomes" id="UP000295709">
    <property type="component" value="Unassembled WGS sequence"/>
</dbReference>
<evidence type="ECO:0000313" key="5">
    <source>
        <dbReference type="Proteomes" id="UP000295709"/>
    </source>
</evidence>
<dbReference type="EMBL" id="SOQW01000004">
    <property type="protein sequence ID" value="TDX90797.1"/>
    <property type="molecule type" value="Genomic_DNA"/>
</dbReference>
<evidence type="ECO:0000256" key="1">
    <source>
        <dbReference type="SAM" id="Phobius"/>
    </source>
</evidence>
<dbReference type="AlphaFoldDB" id="A0A3N0VVJ3"/>
<feature type="transmembrane region" description="Helical" evidence="1">
    <location>
        <begin position="129"/>
        <end position="145"/>
    </location>
</feature>
<name>A0A3N0VVJ3_9FLAO</name>
<evidence type="ECO:0008006" key="6">
    <source>
        <dbReference type="Google" id="ProtNLM"/>
    </source>
</evidence>
<dbReference type="Proteomes" id="UP000269375">
    <property type="component" value="Unassembled WGS sequence"/>
</dbReference>
<reference evidence="3 5" key="2">
    <citation type="submission" date="2019-03" db="EMBL/GenBank/DDBJ databases">
        <title>Genomic Encyclopedia of Archaeal and Bacterial Type Strains, Phase II (KMG-II): from individual species to whole genera.</title>
        <authorList>
            <person name="Goeker M."/>
        </authorList>
    </citation>
    <scope>NUCLEOTIDE SEQUENCE [LARGE SCALE GENOMIC DNA]</scope>
    <source>
        <strain evidence="3 5">DSM 15235</strain>
    </source>
</reference>
<feature type="transmembrane region" description="Helical" evidence="1">
    <location>
        <begin position="378"/>
        <end position="399"/>
    </location>
</feature>
<proteinExistence type="predicted"/>
<sequence>MNMAGNNKALLIGLKKDLRIYYVLALFIFLLVFDYNQYWYLFKSYIQFDSWSVYGDLRLLLKGTDLYGIGKDPFKEHYEPPYNYPSFWRFFSYLKGFDAVHYKAIGFLLVFCTQSMLLWASGNWDAKKAFYYLLLLLSPVSLLLFERGNNDLVIFLLLLFPILVFPKSKLLYILFFLLAFMLKLYPIGAGLLVLYLYKEINFKNIAVLIGVAVVILVYIGLNYEEIIMIRERTPISISEFSFGFQVPLENFMSHNRKMYKIEGVYWAGYIVLWISIIFLLFKIFRNQWNHVDLTNITRRELYLFLIGAGVFLFSFFLSISWEYRLFFLVLCVPALISWAKSNQFGAKYMIIILPIILWNQTLRKITEMFSDNSNSIFLINQLLITSLAVVLIIYIFLIFKKSLNFMK</sequence>
<feature type="transmembrane region" description="Helical" evidence="1">
    <location>
        <begin position="20"/>
        <end position="41"/>
    </location>
</feature>
<protein>
    <recommendedName>
        <fullName evidence="6">DUF2029 domain-containing protein</fullName>
    </recommendedName>
</protein>
<evidence type="ECO:0000313" key="2">
    <source>
        <dbReference type="EMBL" id="ROH96784.1"/>
    </source>
</evidence>
<feature type="transmembrane region" description="Helical" evidence="1">
    <location>
        <begin position="204"/>
        <end position="221"/>
    </location>
</feature>
<gene>
    <name evidence="3" type="ORF">BCF50_3365</name>
    <name evidence="2" type="ORF">EGI05_13080</name>
</gene>
<keyword evidence="1" id="KW-1133">Transmembrane helix</keyword>
<feature type="transmembrane region" description="Helical" evidence="1">
    <location>
        <begin position="263"/>
        <end position="281"/>
    </location>
</feature>
<keyword evidence="1" id="KW-0472">Membrane</keyword>
<feature type="transmembrane region" description="Helical" evidence="1">
    <location>
        <begin position="174"/>
        <end position="197"/>
    </location>
</feature>
<organism evidence="2 4">
    <name type="scientific">Chryseobacterium daecheongense</name>
    <dbReference type="NCBI Taxonomy" id="192389"/>
    <lineage>
        <taxon>Bacteria</taxon>
        <taxon>Pseudomonadati</taxon>
        <taxon>Bacteroidota</taxon>
        <taxon>Flavobacteriia</taxon>
        <taxon>Flavobacteriales</taxon>
        <taxon>Weeksellaceae</taxon>
        <taxon>Chryseobacterium group</taxon>
        <taxon>Chryseobacterium</taxon>
    </lineage>
</organism>
<feature type="transmembrane region" description="Helical" evidence="1">
    <location>
        <begin position="348"/>
        <end position="366"/>
    </location>
</feature>
<feature type="transmembrane region" description="Helical" evidence="1">
    <location>
        <begin position="99"/>
        <end position="117"/>
    </location>
</feature>
<feature type="transmembrane region" description="Helical" evidence="1">
    <location>
        <begin position="152"/>
        <end position="168"/>
    </location>
</feature>
<comment type="caution">
    <text evidence="2">The sequence shown here is derived from an EMBL/GenBank/DDBJ whole genome shotgun (WGS) entry which is preliminary data.</text>
</comment>
<accession>A0A3N0VVJ3</accession>
<dbReference type="EMBL" id="RJTX01000003">
    <property type="protein sequence ID" value="ROH96784.1"/>
    <property type="molecule type" value="Genomic_DNA"/>
</dbReference>